<proteinExistence type="predicted"/>
<dbReference type="Proteomes" id="UP000828390">
    <property type="component" value="Unassembled WGS sequence"/>
</dbReference>
<evidence type="ECO:0000313" key="2">
    <source>
        <dbReference type="Proteomes" id="UP000828390"/>
    </source>
</evidence>
<dbReference type="AlphaFoldDB" id="A0A9D4BUX5"/>
<comment type="caution">
    <text evidence="1">The sequence shown here is derived from an EMBL/GenBank/DDBJ whole genome shotgun (WGS) entry which is preliminary data.</text>
</comment>
<name>A0A9D4BUX5_DREPO</name>
<dbReference type="EMBL" id="JAIWYP010000014">
    <property type="protein sequence ID" value="KAH3710675.1"/>
    <property type="molecule type" value="Genomic_DNA"/>
</dbReference>
<organism evidence="1 2">
    <name type="scientific">Dreissena polymorpha</name>
    <name type="common">Zebra mussel</name>
    <name type="synonym">Mytilus polymorpha</name>
    <dbReference type="NCBI Taxonomy" id="45954"/>
    <lineage>
        <taxon>Eukaryota</taxon>
        <taxon>Metazoa</taxon>
        <taxon>Spiralia</taxon>
        <taxon>Lophotrochozoa</taxon>
        <taxon>Mollusca</taxon>
        <taxon>Bivalvia</taxon>
        <taxon>Autobranchia</taxon>
        <taxon>Heteroconchia</taxon>
        <taxon>Euheterodonta</taxon>
        <taxon>Imparidentia</taxon>
        <taxon>Neoheterodontei</taxon>
        <taxon>Myida</taxon>
        <taxon>Dreissenoidea</taxon>
        <taxon>Dreissenidae</taxon>
        <taxon>Dreissena</taxon>
    </lineage>
</organism>
<sequence>MYDQMGMLSPVTVCAILVQNLWKNGFDWDTSLPVDIVDQWSSKASDLNLALNSSFQRINFTRQTTVNKNHQPIRLGYVVIVQDMCSKIE</sequence>
<dbReference type="Pfam" id="PF05380">
    <property type="entry name" value="Peptidase_A17"/>
    <property type="match status" value="1"/>
</dbReference>
<evidence type="ECO:0000313" key="1">
    <source>
        <dbReference type="EMBL" id="KAH3710675.1"/>
    </source>
</evidence>
<keyword evidence="2" id="KW-1185">Reference proteome</keyword>
<reference evidence="1" key="1">
    <citation type="journal article" date="2019" name="bioRxiv">
        <title>The Genome of the Zebra Mussel, Dreissena polymorpha: A Resource for Invasive Species Research.</title>
        <authorList>
            <person name="McCartney M.A."/>
            <person name="Auch B."/>
            <person name="Kono T."/>
            <person name="Mallez S."/>
            <person name="Zhang Y."/>
            <person name="Obille A."/>
            <person name="Becker A."/>
            <person name="Abrahante J.E."/>
            <person name="Garbe J."/>
            <person name="Badalamenti J.P."/>
            <person name="Herman A."/>
            <person name="Mangelson H."/>
            <person name="Liachko I."/>
            <person name="Sullivan S."/>
            <person name="Sone E.D."/>
            <person name="Koren S."/>
            <person name="Silverstein K.A.T."/>
            <person name="Beckman K.B."/>
            <person name="Gohl D.M."/>
        </authorList>
    </citation>
    <scope>NUCLEOTIDE SEQUENCE</scope>
    <source>
        <strain evidence="1">Duluth1</strain>
        <tissue evidence="1">Whole animal</tissue>
    </source>
</reference>
<gene>
    <name evidence="1" type="ORF">DPMN_070166</name>
</gene>
<accession>A0A9D4BUX5</accession>
<dbReference type="InterPro" id="IPR008042">
    <property type="entry name" value="Retrotrans_Pao"/>
</dbReference>
<protein>
    <submittedName>
        <fullName evidence="1">Uncharacterized protein</fullName>
    </submittedName>
</protein>
<reference evidence="1" key="2">
    <citation type="submission" date="2020-11" db="EMBL/GenBank/DDBJ databases">
        <authorList>
            <person name="McCartney M.A."/>
            <person name="Auch B."/>
            <person name="Kono T."/>
            <person name="Mallez S."/>
            <person name="Becker A."/>
            <person name="Gohl D.M."/>
            <person name="Silverstein K.A.T."/>
            <person name="Koren S."/>
            <person name="Bechman K.B."/>
            <person name="Herman A."/>
            <person name="Abrahante J.E."/>
            <person name="Garbe J."/>
        </authorList>
    </citation>
    <scope>NUCLEOTIDE SEQUENCE</scope>
    <source>
        <strain evidence="1">Duluth1</strain>
        <tissue evidence="1">Whole animal</tissue>
    </source>
</reference>